<dbReference type="GO" id="GO:0008658">
    <property type="term" value="F:penicillin binding"/>
    <property type="evidence" value="ECO:0007669"/>
    <property type="project" value="InterPro"/>
</dbReference>
<dbReference type="InterPro" id="IPR012338">
    <property type="entry name" value="Beta-lactam/transpept-like"/>
</dbReference>
<keyword evidence="10" id="KW-0812">Transmembrane</keyword>
<dbReference type="Pfam" id="PF00905">
    <property type="entry name" value="Transpeptidase"/>
    <property type="match status" value="1"/>
</dbReference>
<dbReference type="EMBL" id="CP096563">
    <property type="protein sequence ID" value="UPU42965.1"/>
    <property type="molecule type" value="Genomic_DNA"/>
</dbReference>
<feature type="compositionally biased region" description="Pro residues" evidence="9">
    <location>
        <begin position="1"/>
        <end position="43"/>
    </location>
</feature>
<feature type="transmembrane region" description="Helical" evidence="10">
    <location>
        <begin position="117"/>
        <end position="138"/>
    </location>
</feature>
<evidence type="ECO:0000256" key="9">
    <source>
        <dbReference type="SAM" id="MobiDB-lite"/>
    </source>
</evidence>
<dbReference type="GO" id="GO:0009252">
    <property type="term" value="P:peptidoglycan biosynthetic process"/>
    <property type="evidence" value="ECO:0007669"/>
    <property type="project" value="TreeGrafter"/>
</dbReference>
<sequence>MGPPPQGRPPQARPSGPPPQGRPAGPPPQGRPPQGRPSGPPPQGRASGAQANEPTQRVAAAAATTRSNAGARPPVGPPPTKPPTGGSGGGGNDGQPPKGKKSAVKKKSKWRTVRRSAYVLVALGLVLPVLAFMAAYIVQDVPKPGDQKTNQVATVFAADGSTVIATVVPPDEGNRVEVSLDQVPMHVRNAVLAAEDRDFYSNPGFSISGFARAARDNVLGRDSAGGGSTITQQYVKTALVGSERSLTRKMKELVLSSKMANEWSKDDILAAYLNTIYFGRGAYGIEAASKAYFGKPVDQLSIEEGAVLASSIQLPSLLDPETNPTGAKSRWDYVLDGMVSAGTLDQAARTQMQYPAYIPLAQVDNSSQGSTGPEGLIKRQVLKEIGDAGISEQLLNTEGLQITTTIDPQAQAAAVEAARSNMEGEPENLRTAVVSVDPKTGAVKAYYGGEDGAGYDFANAGLQTGSSFKVFGLAAALDQGIPLSQMYDSSPLTVNGISIGNVEGESCGTCTIAEALKRSLNTSFYRQMLSLDGNGPQEIADIAHKAGIPKDIPGVGPSLTEADGSGPNNGIVLGQYQARVLDMASSYATLAASGTYHAPHFVQKVVAADGTVLLDRGAPAGEDRIDAAVADNVTAAMQPIAAYSRGHNLAGGRLSASKTGTAQLGDTGANKDAWMVGYTPSLSTAVWVGTPDGEAITNSGGAMIYGSGLPSDIWKDTMDGALEGTDNEKFPTPGKINGQAGGVPEYTAPAPPKTSAPPTTAPTTTETTPPPVVTTTQVEVLPGITIPIPGISRPTTTTPQVPGAGETTEEEPAGVSPGQ</sequence>
<feature type="compositionally biased region" description="Low complexity" evidence="9">
    <location>
        <begin position="44"/>
        <end position="73"/>
    </location>
</feature>
<dbReference type="SUPFAM" id="SSF53955">
    <property type="entry name" value="Lysozyme-like"/>
    <property type="match status" value="1"/>
</dbReference>
<feature type="domain" description="Glycosyl transferase family 51" evidence="12">
    <location>
        <begin position="165"/>
        <end position="338"/>
    </location>
</feature>
<dbReference type="InterPro" id="IPR023346">
    <property type="entry name" value="Lysozyme-like_dom_sf"/>
</dbReference>
<dbReference type="GO" id="GO:0006508">
    <property type="term" value="P:proteolysis"/>
    <property type="evidence" value="ECO:0007669"/>
    <property type="project" value="UniProtKB-KW"/>
</dbReference>
<dbReference type="InterPro" id="IPR050396">
    <property type="entry name" value="Glycosyltr_51/Transpeptidase"/>
</dbReference>
<evidence type="ECO:0000256" key="7">
    <source>
        <dbReference type="ARBA" id="ARBA00034000"/>
    </source>
</evidence>
<keyword evidence="6" id="KW-0511">Multifunctional enzyme</keyword>
<evidence type="ECO:0000256" key="5">
    <source>
        <dbReference type="ARBA" id="ARBA00022801"/>
    </source>
</evidence>
<dbReference type="PANTHER" id="PTHR32282:SF34">
    <property type="entry name" value="PENICILLIN-BINDING PROTEIN 1A"/>
    <property type="match status" value="1"/>
</dbReference>
<comment type="catalytic activity">
    <reaction evidence="7">
        <text>Preferential cleavage: (Ac)2-L-Lys-D-Ala-|-D-Ala. Also transpeptidation of peptidyl-alanyl moieties that are N-acyl substituents of D-alanine.</text>
        <dbReference type="EC" id="3.4.16.4"/>
    </reaction>
</comment>
<dbReference type="Gene3D" id="3.40.710.10">
    <property type="entry name" value="DD-peptidase/beta-lactamase superfamily"/>
    <property type="match status" value="1"/>
</dbReference>
<dbReference type="PANTHER" id="PTHR32282">
    <property type="entry name" value="BINDING PROTEIN TRANSPEPTIDASE, PUTATIVE-RELATED"/>
    <property type="match status" value="1"/>
</dbReference>
<dbReference type="GO" id="GO:0009002">
    <property type="term" value="F:serine-type D-Ala-D-Ala carboxypeptidase activity"/>
    <property type="evidence" value="ECO:0007669"/>
    <property type="project" value="UniProtKB-EC"/>
</dbReference>
<keyword evidence="4" id="KW-0808">Transferase</keyword>
<feature type="compositionally biased region" description="Low complexity" evidence="9">
    <location>
        <begin position="756"/>
        <end position="767"/>
    </location>
</feature>
<keyword evidence="2" id="KW-0645">Protease</keyword>
<evidence type="ECO:0000256" key="3">
    <source>
        <dbReference type="ARBA" id="ARBA00022676"/>
    </source>
</evidence>
<keyword evidence="10" id="KW-0472">Membrane</keyword>
<evidence type="ECO:0000256" key="4">
    <source>
        <dbReference type="ARBA" id="ARBA00022679"/>
    </source>
</evidence>
<organism evidence="13 14">
    <name type="scientific">Rhodococcus qingshengii JCM 15477</name>
    <dbReference type="NCBI Taxonomy" id="1303681"/>
    <lineage>
        <taxon>Bacteria</taxon>
        <taxon>Bacillati</taxon>
        <taxon>Actinomycetota</taxon>
        <taxon>Actinomycetes</taxon>
        <taxon>Mycobacteriales</taxon>
        <taxon>Nocardiaceae</taxon>
        <taxon>Rhodococcus</taxon>
        <taxon>Rhodococcus erythropolis group</taxon>
    </lineage>
</organism>
<feature type="region of interest" description="Disordered" evidence="9">
    <location>
        <begin position="1"/>
        <end position="109"/>
    </location>
</feature>
<name>A0AB38RCX9_RHOSG</name>
<dbReference type="InterPro" id="IPR001460">
    <property type="entry name" value="PCN-bd_Tpept"/>
</dbReference>
<feature type="compositionally biased region" description="Basic residues" evidence="9">
    <location>
        <begin position="98"/>
        <end position="109"/>
    </location>
</feature>
<evidence type="ECO:0000256" key="10">
    <source>
        <dbReference type="SAM" id="Phobius"/>
    </source>
</evidence>
<keyword evidence="10" id="KW-1133">Transmembrane helix</keyword>
<keyword evidence="5" id="KW-0378">Hydrolase</keyword>
<evidence type="ECO:0000256" key="2">
    <source>
        <dbReference type="ARBA" id="ARBA00022670"/>
    </source>
</evidence>
<keyword evidence="14" id="KW-1185">Reference proteome</keyword>
<gene>
    <name evidence="13" type="ORF">M0639_28720</name>
</gene>
<feature type="region of interest" description="Disordered" evidence="9">
    <location>
        <begin position="718"/>
        <end position="819"/>
    </location>
</feature>
<dbReference type="GO" id="GO:0008955">
    <property type="term" value="F:peptidoglycan glycosyltransferase activity"/>
    <property type="evidence" value="ECO:0007669"/>
    <property type="project" value="UniProtKB-EC"/>
</dbReference>
<keyword evidence="1" id="KW-0121">Carboxypeptidase</keyword>
<evidence type="ECO:0000259" key="11">
    <source>
        <dbReference type="Pfam" id="PF00905"/>
    </source>
</evidence>
<comment type="catalytic activity">
    <reaction evidence="8">
        <text>[GlcNAc-(1-&gt;4)-Mur2Ac(oyl-L-Ala-gamma-D-Glu-L-Lys-D-Ala-D-Ala)](n)-di-trans,octa-cis-undecaprenyl diphosphate + beta-D-GlcNAc-(1-&gt;4)-Mur2Ac(oyl-L-Ala-gamma-D-Glu-L-Lys-D-Ala-D-Ala)-di-trans,octa-cis-undecaprenyl diphosphate = [GlcNAc-(1-&gt;4)-Mur2Ac(oyl-L-Ala-gamma-D-Glu-L-Lys-D-Ala-D-Ala)](n+1)-di-trans,octa-cis-undecaprenyl diphosphate + di-trans,octa-cis-undecaprenyl diphosphate + H(+)</text>
        <dbReference type="Rhea" id="RHEA:23708"/>
        <dbReference type="Rhea" id="RHEA-COMP:9602"/>
        <dbReference type="Rhea" id="RHEA-COMP:9603"/>
        <dbReference type="ChEBI" id="CHEBI:15378"/>
        <dbReference type="ChEBI" id="CHEBI:58405"/>
        <dbReference type="ChEBI" id="CHEBI:60033"/>
        <dbReference type="ChEBI" id="CHEBI:78435"/>
        <dbReference type="EC" id="2.4.99.28"/>
    </reaction>
</comment>
<evidence type="ECO:0000259" key="12">
    <source>
        <dbReference type="Pfam" id="PF00912"/>
    </source>
</evidence>
<reference evidence="14" key="1">
    <citation type="journal article" date="2022" name="Environ. Microbiol.">
        <title>Functional analysis, diversity, and distribution of carbendazim hydrolases MheI and CbmA, responsible for the initial step in carbendazim degradation.</title>
        <authorList>
            <person name="Zhang M."/>
            <person name="Bai X."/>
            <person name="Li Q."/>
            <person name="Zhang L."/>
            <person name="Zhu Q."/>
            <person name="Gao S."/>
            <person name="Ke Z."/>
            <person name="Jiang M."/>
            <person name="Hu J."/>
            <person name="Qiu J."/>
            <person name="Hong Q."/>
        </authorList>
    </citation>
    <scope>NUCLEOTIDE SEQUENCE [LARGE SCALE GENOMIC DNA]</scope>
    <source>
        <strain evidence="14">djl-6</strain>
    </source>
</reference>
<dbReference type="Proteomes" id="UP000831484">
    <property type="component" value="Chromosome"/>
</dbReference>
<evidence type="ECO:0000256" key="1">
    <source>
        <dbReference type="ARBA" id="ARBA00022645"/>
    </source>
</evidence>
<dbReference type="Pfam" id="PF00912">
    <property type="entry name" value="Transgly"/>
    <property type="match status" value="1"/>
</dbReference>
<protein>
    <submittedName>
        <fullName evidence="13">Penicillin-binding protein</fullName>
    </submittedName>
</protein>
<dbReference type="InterPro" id="IPR001264">
    <property type="entry name" value="Glyco_trans_51"/>
</dbReference>
<dbReference type="Gene3D" id="1.10.3810.10">
    <property type="entry name" value="Biosynthetic peptidoglycan transglycosylase-like"/>
    <property type="match status" value="1"/>
</dbReference>
<evidence type="ECO:0000256" key="8">
    <source>
        <dbReference type="ARBA" id="ARBA00049902"/>
    </source>
</evidence>
<evidence type="ECO:0000313" key="14">
    <source>
        <dbReference type="Proteomes" id="UP000831484"/>
    </source>
</evidence>
<accession>A0AB38RCX9</accession>
<evidence type="ECO:0000313" key="13">
    <source>
        <dbReference type="EMBL" id="UPU42965.1"/>
    </source>
</evidence>
<dbReference type="SUPFAM" id="SSF56601">
    <property type="entry name" value="beta-lactamase/transpeptidase-like"/>
    <property type="match status" value="1"/>
</dbReference>
<feature type="domain" description="Penicillin-binding protein transpeptidase" evidence="11">
    <location>
        <begin position="432"/>
        <end position="688"/>
    </location>
</feature>
<proteinExistence type="predicted"/>
<dbReference type="GO" id="GO:0030288">
    <property type="term" value="C:outer membrane-bounded periplasmic space"/>
    <property type="evidence" value="ECO:0007669"/>
    <property type="project" value="TreeGrafter"/>
</dbReference>
<dbReference type="InterPro" id="IPR036950">
    <property type="entry name" value="PBP_transglycosylase"/>
</dbReference>
<dbReference type="AlphaFoldDB" id="A0AB38RCX9"/>
<keyword evidence="3" id="KW-0328">Glycosyltransferase</keyword>
<evidence type="ECO:0000256" key="6">
    <source>
        <dbReference type="ARBA" id="ARBA00023268"/>
    </source>
</evidence>